<dbReference type="RefSeq" id="XP_044548238.1">
    <property type="nucleotide sequence ID" value="XM_044694856.1"/>
</dbReference>
<dbReference type="EMBL" id="PYSW02000023">
    <property type="protein sequence ID" value="KAG2382559.1"/>
    <property type="molecule type" value="Genomic_DNA"/>
</dbReference>
<sequence>MFPSTPQRKALNEAQPSEYEQTDDYSHTSIRSTPTSNVFTRSKNTPGQKLTEDMSIWLFKKTFVDVFGTEVVDSWSIKWDVFEQKLCPLDSASTQLQLRRLKERTQKVATSKDEAFLTFKVIKIVDSLPDLELERLEQRAKHYFTNLFQGNAMIHSYPKKSGVQMGCILEVHSHFGKEKKQKYYVKTHSQGNTISDSTGRDKVDLCELMVYKILERLRFMPEVHFIGRDCKEFYIATLDANEYGSFYEFDKIVDASSEHHKVLESVCGNLVKHVATLERERKLNAPTDVDNIQLDQIAKEFIDQVTMIDLLCRMFFLTDLLMNYQNFGFLLPNRRLIVLDFRCSLQDFTSCDFEYFLLGNGKYKYYIAHPCLRYPLRSCNVSKRASLTFEILTSGPLQHLETVAKEVAEEIRAICSSNNLLDDLVQELDNTLKVMVNNIDTFKSYLKKFVTQ</sequence>
<gene>
    <name evidence="2" type="ORF">C9374_005139</name>
</gene>
<comment type="caution">
    <text evidence="2">The sequence shown here is derived from an EMBL/GenBank/DDBJ whole genome shotgun (WGS) entry which is preliminary data.</text>
</comment>
<keyword evidence="3" id="KW-1185">Reference proteome</keyword>
<feature type="compositionally biased region" description="Polar residues" evidence="1">
    <location>
        <begin position="27"/>
        <end position="47"/>
    </location>
</feature>
<feature type="region of interest" description="Disordered" evidence="1">
    <location>
        <begin position="1"/>
        <end position="47"/>
    </location>
</feature>
<organism evidence="2 3">
    <name type="scientific">Naegleria lovaniensis</name>
    <name type="common">Amoeba</name>
    <dbReference type="NCBI Taxonomy" id="51637"/>
    <lineage>
        <taxon>Eukaryota</taxon>
        <taxon>Discoba</taxon>
        <taxon>Heterolobosea</taxon>
        <taxon>Tetramitia</taxon>
        <taxon>Eutetramitia</taxon>
        <taxon>Vahlkampfiidae</taxon>
        <taxon>Naegleria</taxon>
    </lineage>
</organism>
<protein>
    <submittedName>
        <fullName evidence="2">Uncharacterized protein</fullName>
    </submittedName>
</protein>
<reference evidence="2 3" key="1">
    <citation type="journal article" date="2018" name="BMC Genomics">
        <title>The genome of Naegleria lovaniensis, the basis for a comparative approach to unravel pathogenicity factors of the human pathogenic amoeba N. fowleri.</title>
        <authorList>
            <person name="Liechti N."/>
            <person name="Schurch N."/>
            <person name="Bruggmann R."/>
            <person name="Wittwer M."/>
        </authorList>
    </citation>
    <scope>NUCLEOTIDE SEQUENCE [LARGE SCALE GENOMIC DNA]</scope>
    <source>
        <strain evidence="2 3">ATCC 30569</strain>
    </source>
</reference>
<accession>A0AA88GKE6</accession>
<dbReference type="PANTHER" id="PTHR33651:SF3">
    <property type="entry name" value="PHAGE PROTEIN"/>
    <property type="match status" value="1"/>
</dbReference>
<evidence type="ECO:0000313" key="2">
    <source>
        <dbReference type="EMBL" id="KAG2382559.1"/>
    </source>
</evidence>
<name>A0AA88GKE6_NAELO</name>
<dbReference type="GeneID" id="68097594"/>
<dbReference type="Proteomes" id="UP000816034">
    <property type="component" value="Unassembled WGS sequence"/>
</dbReference>
<evidence type="ECO:0000256" key="1">
    <source>
        <dbReference type="SAM" id="MobiDB-lite"/>
    </source>
</evidence>
<proteinExistence type="predicted"/>
<evidence type="ECO:0000313" key="3">
    <source>
        <dbReference type="Proteomes" id="UP000816034"/>
    </source>
</evidence>
<dbReference type="AlphaFoldDB" id="A0AA88GKE6"/>
<dbReference type="PANTHER" id="PTHR33651">
    <property type="entry name" value="PROTEIN CBG06246"/>
    <property type="match status" value="1"/>
</dbReference>